<name>A0A1T4M2R2_9FIRM</name>
<dbReference type="Proteomes" id="UP000243297">
    <property type="component" value="Unassembled WGS sequence"/>
</dbReference>
<proteinExistence type="predicted"/>
<reference evidence="3" key="1">
    <citation type="submission" date="2017-02" db="EMBL/GenBank/DDBJ databases">
        <authorList>
            <person name="Varghese N."/>
            <person name="Submissions S."/>
        </authorList>
    </citation>
    <scope>NUCLEOTIDE SEQUENCE [LARGE SCALE GENOMIC DNA]</scope>
    <source>
        <strain evidence="3">ATCC 25662</strain>
    </source>
</reference>
<protein>
    <submittedName>
        <fullName evidence="2">Uncharacterized protein</fullName>
    </submittedName>
</protein>
<feature type="transmembrane region" description="Helical" evidence="1">
    <location>
        <begin position="6"/>
        <end position="28"/>
    </location>
</feature>
<feature type="transmembrane region" description="Helical" evidence="1">
    <location>
        <begin position="67"/>
        <end position="87"/>
    </location>
</feature>
<keyword evidence="3" id="KW-1185">Reference proteome</keyword>
<feature type="transmembrane region" description="Helical" evidence="1">
    <location>
        <begin position="93"/>
        <end position="119"/>
    </location>
</feature>
<keyword evidence="1" id="KW-1133">Transmembrane helix</keyword>
<evidence type="ECO:0000313" key="3">
    <source>
        <dbReference type="Proteomes" id="UP000243297"/>
    </source>
</evidence>
<sequence>MYVFLYCLSVSLQITGALLVADISFNSLKRENVLKKFLKTNIVTFDSFKNKLIYDREAFKEFVMNKALLFISLIFIISGFMLGIFYLNDGLYLFVKTILVILITVFLIFIAKMIVGLILSKTKICKELTIEELDRYNLPVHGRTISIEEIEEIFK</sequence>
<keyword evidence="1" id="KW-0472">Membrane</keyword>
<dbReference type="AlphaFoldDB" id="A0A1T4M2R2"/>
<keyword evidence="1" id="KW-0812">Transmembrane</keyword>
<evidence type="ECO:0000256" key="1">
    <source>
        <dbReference type="SAM" id="Phobius"/>
    </source>
</evidence>
<dbReference type="STRING" id="118967.SAMN02745191_1155"/>
<dbReference type="EMBL" id="FUWY01000002">
    <property type="protein sequence ID" value="SJZ61175.1"/>
    <property type="molecule type" value="Genomic_DNA"/>
</dbReference>
<gene>
    <name evidence="2" type="ORF">SAMN02745191_1155</name>
</gene>
<dbReference type="RefSeq" id="WP_078711562.1">
    <property type="nucleotide sequence ID" value="NZ_FUWY01000002.1"/>
</dbReference>
<accession>A0A1T4M2R2</accession>
<organism evidence="2 3">
    <name type="scientific">Anaerorhabdus furcosa</name>
    <dbReference type="NCBI Taxonomy" id="118967"/>
    <lineage>
        <taxon>Bacteria</taxon>
        <taxon>Bacillati</taxon>
        <taxon>Bacillota</taxon>
        <taxon>Erysipelotrichia</taxon>
        <taxon>Erysipelotrichales</taxon>
        <taxon>Erysipelotrichaceae</taxon>
        <taxon>Anaerorhabdus</taxon>
    </lineage>
</organism>
<evidence type="ECO:0000313" key="2">
    <source>
        <dbReference type="EMBL" id="SJZ61175.1"/>
    </source>
</evidence>